<sequence>MAGQIEAKLAELGVTLPTPAAPVANYVPAVISGSQLFISGQLPMGPDGLSLTGRLGDGVSIEDAQAAARLCAVNILAQARAALGDLERIARVVKLGAFVASTPEFADHAKVVNGASDFLVAALGDKGRHARSAVGVAALPLGAAVEIDAILEIA</sequence>
<proteinExistence type="predicted"/>
<protein>
    <submittedName>
        <fullName evidence="2">RidA family protein</fullName>
    </submittedName>
</protein>
<dbReference type="Pfam" id="PF14588">
    <property type="entry name" value="YjgF_endoribonc"/>
    <property type="match status" value="1"/>
</dbReference>
<name>A0ABW3Z885_9HYPH</name>
<dbReference type="Gene3D" id="3.30.1330.40">
    <property type="entry name" value="RutC-like"/>
    <property type="match status" value="1"/>
</dbReference>
<evidence type="ECO:0000313" key="3">
    <source>
        <dbReference type="Proteomes" id="UP001597171"/>
    </source>
</evidence>
<gene>
    <name evidence="2" type="ORF">ACFQ4O_10790</name>
</gene>
<dbReference type="CDD" id="cd02199">
    <property type="entry name" value="YjgF_YER057c_UK114_like_1"/>
    <property type="match status" value="1"/>
</dbReference>
<evidence type="ECO:0000313" key="2">
    <source>
        <dbReference type="EMBL" id="MFD1332484.1"/>
    </source>
</evidence>
<keyword evidence="3" id="KW-1185">Reference proteome</keyword>
<evidence type="ECO:0000259" key="1">
    <source>
        <dbReference type="Pfam" id="PF14588"/>
    </source>
</evidence>
<dbReference type="RefSeq" id="WP_378775699.1">
    <property type="nucleotide sequence ID" value="NZ_JBHTMX010000091.1"/>
</dbReference>
<reference evidence="3" key="1">
    <citation type="journal article" date="2019" name="Int. J. Syst. Evol. Microbiol.">
        <title>The Global Catalogue of Microorganisms (GCM) 10K type strain sequencing project: providing services to taxonomists for standard genome sequencing and annotation.</title>
        <authorList>
            <consortium name="The Broad Institute Genomics Platform"/>
            <consortium name="The Broad Institute Genome Sequencing Center for Infectious Disease"/>
            <person name="Wu L."/>
            <person name="Ma J."/>
        </authorList>
    </citation>
    <scope>NUCLEOTIDE SEQUENCE [LARGE SCALE GENOMIC DNA]</scope>
    <source>
        <strain evidence="3">CCUG 61696</strain>
    </source>
</reference>
<dbReference type="SUPFAM" id="SSF55298">
    <property type="entry name" value="YjgF-like"/>
    <property type="match status" value="1"/>
</dbReference>
<comment type="caution">
    <text evidence="2">The sequence shown here is derived from an EMBL/GenBank/DDBJ whole genome shotgun (WGS) entry which is preliminary data.</text>
</comment>
<organism evidence="2 3">
    <name type="scientific">Methylopila musalis</name>
    <dbReference type="NCBI Taxonomy" id="1134781"/>
    <lineage>
        <taxon>Bacteria</taxon>
        <taxon>Pseudomonadati</taxon>
        <taxon>Pseudomonadota</taxon>
        <taxon>Alphaproteobacteria</taxon>
        <taxon>Hyphomicrobiales</taxon>
        <taxon>Methylopilaceae</taxon>
        <taxon>Methylopila</taxon>
    </lineage>
</organism>
<dbReference type="Proteomes" id="UP001597171">
    <property type="component" value="Unassembled WGS sequence"/>
</dbReference>
<dbReference type="EMBL" id="JBHTMX010000091">
    <property type="protein sequence ID" value="MFD1332484.1"/>
    <property type="molecule type" value="Genomic_DNA"/>
</dbReference>
<dbReference type="InterPro" id="IPR035959">
    <property type="entry name" value="RutC-like_sf"/>
</dbReference>
<dbReference type="InterPro" id="IPR013813">
    <property type="entry name" value="Endoribo_LPSP/chorism_mut-like"/>
</dbReference>
<feature type="domain" description="Endoribonuclease L-PSP/chorismate mutase-like" evidence="1">
    <location>
        <begin position="6"/>
        <end position="143"/>
    </location>
</feature>
<dbReference type="PANTHER" id="PTHR43760">
    <property type="entry name" value="ENDORIBONUCLEASE-RELATED"/>
    <property type="match status" value="1"/>
</dbReference>
<accession>A0ABW3Z885</accession>
<dbReference type="PANTHER" id="PTHR43760:SF1">
    <property type="entry name" value="ENDORIBONUCLEASE L-PSP_CHORISMATE MUTASE-LIKE DOMAIN-CONTAINING PROTEIN"/>
    <property type="match status" value="1"/>
</dbReference>